<evidence type="ECO:0000313" key="2">
    <source>
        <dbReference type="EMBL" id="KAK3355922.1"/>
    </source>
</evidence>
<accession>A0AAE0JQG6</accession>
<comment type="caution">
    <text evidence="2">The sequence shown here is derived from an EMBL/GenBank/DDBJ whole genome shotgun (WGS) entry which is preliminary data.</text>
</comment>
<keyword evidence="3" id="KW-1185">Reference proteome</keyword>
<dbReference type="EMBL" id="JAUEPP010000001">
    <property type="protein sequence ID" value="KAK3355922.1"/>
    <property type="molecule type" value="Genomic_DNA"/>
</dbReference>
<reference evidence="2" key="1">
    <citation type="journal article" date="2023" name="Mol. Phylogenet. Evol.">
        <title>Genome-scale phylogeny and comparative genomics of the fungal order Sordariales.</title>
        <authorList>
            <person name="Hensen N."/>
            <person name="Bonometti L."/>
            <person name="Westerberg I."/>
            <person name="Brannstrom I.O."/>
            <person name="Guillou S."/>
            <person name="Cros-Aarteil S."/>
            <person name="Calhoun S."/>
            <person name="Haridas S."/>
            <person name="Kuo A."/>
            <person name="Mondo S."/>
            <person name="Pangilinan J."/>
            <person name="Riley R."/>
            <person name="LaButti K."/>
            <person name="Andreopoulos B."/>
            <person name="Lipzen A."/>
            <person name="Chen C."/>
            <person name="Yan M."/>
            <person name="Daum C."/>
            <person name="Ng V."/>
            <person name="Clum A."/>
            <person name="Steindorff A."/>
            <person name="Ohm R.A."/>
            <person name="Martin F."/>
            <person name="Silar P."/>
            <person name="Natvig D.O."/>
            <person name="Lalanne C."/>
            <person name="Gautier V."/>
            <person name="Ament-Velasquez S.L."/>
            <person name="Kruys A."/>
            <person name="Hutchinson M.I."/>
            <person name="Powell A.J."/>
            <person name="Barry K."/>
            <person name="Miller A.N."/>
            <person name="Grigoriev I.V."/>
            <person name="Debuchy R."/>
            <person name="Gladieux P."/>
            <person name="Hiltunen Thoren M."/>
            <person name="Johannesson H."/>
        </authorList>
    </citation>
    <scope>NUCLEOTIDE SEQUENCE</scope>
    <source>
        <strain evidence="2">CBS 560.94</strain>
    </source>
</reference>
<protein>
    <submittedName>
        <fullName evidence="2">Uncharacterized protein</fullName>
    </submittedName>
</protein>
<name>A0AAE0JQG6_9PEZI</name>
<organism evidence="2 3">
    <name type="scientific">Neurospora tetraspora</name>
    <dbReference type="NCBI Taxonomy" id="94610"/>
    <lineage>
        <taxon>Eukaryota</taxon>
        <taxon>Fungi</taxon>
        <taxon>Dikarya</taxon>
        <taxon>Ascomycota</taxon>
        <taxon>Pezizomycotina</taxon>
        <taxon>Sordariomycetes</taxon>
        <taxon>Sordariomycetidae</taxon>
        <taxon>Sordariales</taxon>
        <taxon>Sordariaceae</taxon>
        <taxon>Neurospora</taxon>
    </lineage>
</organism>
<evidence type="ECO:0000256" key="1">
    <source>
        <dbReference type="SAM" id="MobiDB-lite"/>
    </source>
</evidence>
<dbReference type="GeneID" id="87866508"/>
<dbReference type="RefSeq" id="XP_062687300.1">
    <property type="nucleotide sequence ID" value="XM_062829354.1"/>
</dbReference>
<reference evidence="2" key="2">
    <citation type="submission" date="2023-06" db="EMBL/GenBank/DDBJ databases">
        <authorList>
            <consortium name="Lawrence Berkeley National Laboratory"/>
            <person name="Haridas S."/>
            <person name="Hensen N."/>
            <person name="Bonometti L."/>
            <person name="Westerberg I."/>
            <person name="Brannstrom I.O."/>
            <person name="Guillou S."/>
            <person name="Cros-Aarteil S."/>
            <person name="Calhoun S."/>
            <person name="Kuo A."/>
            <person name="Mondo S."/>
            <person name="Pangilinan J."/>
            <person name="Riley R."/>
            <person name="Labutti K."/>
            <person name="Andreopoulos B."/>
            <person name="Lipzen A."/>
            <person name="Chen C."/>
            <person name="Yanf M."/>
            <person name="Daum C."/>
            <person name="Ng V."/>
            <person name="Clum A."/>
            <person name="Steindorff A."/>
            <person name="Ohm R."/>
            <person name="Martin F."/>
            <person name="Silar P."/>
            <person name="Natvig D."/>
            <person name="Lalanne C."/>
            <person name="Gautier V."/>
            <person name="Ament-Velasquez S.L."/>
            <person name="Kruys A."/>
            <person name="Hutchinson M.I."/>
            <person name="Powell A.J."/>
            <person name="Barry K."/>
            <person name="Miller A.N."/>
            <person name="Grigoriev I.V."/>
            <person name="Debuchy R."/>
            <person name="Gladieux P."/>
            <person name="Thoren M.H."/>
            <person name="Johannesson H."/>
        </authorList>
    </citation>
    <scope>NUCLEOTIDE SEQUENCE</scope>
    <source>
        <strain evidence="2">CBS 560.94</strain>
    </source>
</reference>
<dbReference type="AlphaFoldDB" id="A0AAE0JQG6"/>
<proteinExistence type="predicted"/>
<evidence type="ECO:0000313" key="3">
    <source>
        <dbReference type="Proteomes" id="UP001278500"/>
    </source>
</evidence>
<sequence length="95" mass="9818">MLHHADQRCSAVSTLPDVHGPAGHPQKTTKAEVGPAIKVAGQQIRAGDADSTGHAVGTCDTLPFPIIQTFADLTGWILDGGSTAFLRGHDADGHP</sequence>
<feature type="region of interest" description="Disordered" evidence="1">
    <location>
        <begin position="1"/>
        <end position="34"/>
    </location>
</feature>
<gene>
    <name evidence="2" type="ORF">B0H65DRAFT_545163</name>
</gene>
<dbReference type="Proteomes" id="UP001278500">
    <property type="component" value="Unassembled WGS sequence"/>
</dbReference>